<reference evidence="2" key="1">
    <citation type="journal article" date="2012" name="Stand. Genomic Sci.">
        <title>Genome sequence of strain HIMB624, a cultured representative from the OM43 clade of marine Betaproteobacteria.</title>
        <authorList>
            <person name="Huggett M.J."/>
            <person name="Hayakawa D.H."/>
            <person name="Rappe M.S."/>
        </authorList>
    </citation>
    <scope>NUCLEOTIDE SEQUENCE [LARGE SCALE GENOMIC DNA]</scope>
    <source>
        <strain evidence="2">KB13</strain>
    </source>
</reference>
<accession>B6BVI0</accession>
<proteinExistence type="predicted"/>
<dbReference type="EMBL" id="DS995299">
    <property type="protein sequence ID" value="EDZ63965.1"/>
    <property type="molecule type" value="Genomic_DNA"/>
</dbReference>
<gene>
    <name evidence="1" type="ORF">KB13_97</name>
</gene>
<protein>
    <submittedName>
        <fullName evidence="1">Uncharacterized protein</fullName>
    </submittedName>
</protein>
<organism evidence="1 2">
    <name type="scientific">beta proteobacterium KB13</name>
    <dbReference type="NCBI Taxonomy" id="314607"/>
    <lineage>
        <taxon>Bacteria</taxon>
        <taxon>Pseudomonadati</taxon>
        <taxon>Pseudomonadota</taxon>
        <taxon>Betaproteobacteria</taxon>
        <taxon>Nitrosomonadales</taxon>
        <taxon>OM43 clade</taxon>
    </lineage>
</organism>
<evidence type="ECO:0000313" key="2">
    <source>
        <dbReference type="Proteomes" id="UP000004188"/>
    </source>
</evidence>
<dbReference type="STRING" id="314607.KB13_97"/>
<name>B6BVI0_9PROT</name>
<evidence type="ECO:0000313" key="1">
    <source>
        <dbReference type="EMBL" id="EDZ63965.1"/>
    </source>
</evidence>
<keyword evidence="2" id="KW-1185">Reference proteome</keyword>
<dbReference type="Proteomes" id="UP000004188">
    <property type="component" value="Unassembled WGS sequence"/>
</dbReference>
<dbReference type="AlphaFoldDB" id="B6BVI0"/>
<dbReference type="HOGENOM" id="CLU_2217884_0_0_4"/>
<sequence length="106" mass="12383">MVLRKVTIFALIILAFMQWTSLQHDIDHMHEAFYVAHCEDESKEDSKELNHCENCNIFNHLAHVISNDDHTLFNKQLNSTLNDSYRIFAFTHFHSINSVRGPPQIS</sequence>